<evidence type="ECO:0000313" key="14">
    <source>
        <dbReference type="Proteomes" id="UP001283361"/>
    </source>
</evidence>
<evidence type="ECO:0000256" key="5">
    <source>
        <dbReference type="ARBA" id="ARBA00022723"/>
    </source>
</evidence>
<keyword evidence="5 9" id="KW-0479">Metal-binding</keyword>
<feature type="compositionally biased region" description="Basic and acidic residues" evidence="10">
    <location>
        <begin position="297"/>
        <end position="326"/>
    </location>
</feature>
<evidence type="ECO:0000256" key="2">
    <source>
        <dbReference type="ARBA" id="ARBA00004906"/>
    </source>
</evidence>
<dbReference type="InterPro" id="IPR013083">
    <property type="entry name" value="Znf_RING/FYVE/PHD"/>
</dbReference>
<dbReference type="GO" id="GO:0061630">
    <property type="term" value="F:ubiquitin protein ligase activity"/>
    <property type="evidence" value="ECO:0007669"/>
    <property type="project" value="UniProtKB-UniRule"/>
</dbReference>
<dbReference type="SMART" id="SM00506">
    <property type="entry name" value="A1pp"/>
    <property type="match status" value="1"/>
</dbReference>
<dbReference type="GO" id="GO:0008270">
    <property type="term" value="F:zinc ion binding"/>
    <property type="evidence" value="ECO:0007669"/>
    <property type="project" value="UniProtKB-KW"/>
</dbReference>
<evidence type="ECO:0000256" key="7">
    <source>
        <dbReference type="ARBA" id="ARBA00022833"/>
    </source>
</evidence>
<dbReference type="Gene3D" id="3.30.390.130">
    <property type="match status" value="1"/>
</dbReference>
<dbReference type="Pfam" id="PF01661">
    <property type="entry name" value="Macro"/>
    <property type="match status" value="1"/>
</dbReference>
<dbReference type="Proteomes" id="UP001283361">
    <property type="component" value="Unassembled WGS sequence"/>
</dbReference>
<dbReference type="InterPro" id="IPR039398">
    <property type="entry name" value="Deltex_fam"/>
</dbReference>
<dbReference type="EMBL" id="JAWDGP010006367">
    <property type="protein sequence ID" value="KAK3742264.1"/>
    <property type="molecule type" value="Genomic_DNA"/>
</dbReference>
<dbReference type="CDD" id="cd09633">
    <property type="entry name" value="Deltex_C"/>
    <property type="match status" value="1"/>
</dbReference>
<keyword evidence="7 9" id="KW-0862">Zinc</keyword>
<dbReference type="GO" id="GO:0007219">
    <property type="term" value="P:Notch signaling pathway"/>
    <property type="evidence" value="ECO:0007669"/>
    <property type="project" value="InterPro"/>
</dbReference>
<name>A0AAE1CXL1_9GAST</name>
<dbReference type="SUPFAM" id="SSF52949">
    <property type="entry name" value="Macro domain-like"/>
    <property type="match status" value="1"/>
</dbReference>
<dbReference type="Pfam" id="PF13920">
    <property type="entry name" value="zf-C3HC4_3"/>
    <property type="match status" value="1"/>
</dbReference>
<evidence type="ECO:0000256" key="4">
    <source>
        <dbReference type="ARBA" id="ARBA00022679"/>
    </source>
</evidence>
<dbReference type="InterPro" id="IPR002589">
    <property type="entry name" value="Macro_dom"/>
</dbReference>
<keyword evidence="14" id="KW-1185">Reference proteome</keyword>
<protein>
    <recommendedName>
        <fullName evidence="9">E3 ubiquitin-protein ligase</fullName>
        <ecNumber evidence="9">2.3.2.27</ecNumber>
    </recommendedName>
</protein>
<accession>A0AAE1CXL1</accession>
<evidence type="ECO:0000259" key="11">
    <source>
        <dbReference type="PROSITE" id="PS50089"/>
    </source>
</evidence>
<dbReference type="InterPro" id="IPR039396">
    <property type="entry name" value="Deltex_C"/>
</dbReference>
<dbReference type="SMART" id="SM00184">
    <property type="entry name" value="RING"/>
    <property type="match status" value="1"/>
</dbReference>
<dbReference type="Pfam" id="PF18102">
    <property type="entry name" value="DTC"/>
    <property type="match status" value="1"/>
</dbReference>
<gene>
    <name evidence="13" type="ORF">RRG08_042093</name>
</gene>
<feature type="region of interest" description="Disordered" evidence="10">
    <location>
        <begin position="529"/>
        <end position="548"/>
    </location>
</feature>
<comment type="subcellular location">
    <subcellularLocation>
        <location evidence="9">Cytoplasm</location>
    </subcellularLocation>
</comment>
<dbReference type="PROSITE" id="PS50089">
    <property type="entry name" value="ZF_RING_2"/>
    <property type="match status" value="1"/>
</dbReference>
<evidence type="ECO:0000256" key="10">
    <source>
        <dbReference type="SAM" id="MobiDB-lite"/>
    </source>
</evidence>
<evidence type="ECO:0000256" key="6">
    <source>
        <dbReference type="ARBA" id="ARBA00022771"/>
    </source>
</evidence>
<evidence type="ECO:0000256" key="9">
    <source>
        <dbReference type="RuleBase" id="RU367105"/>
    </source>
</evidence>
<keyword evidence="9" id="KW-0963">Cytoplasm</keyword>
<dbReference type="GO" id="GO:0016567">
    <property type="term" value="P:protein ubiquitination"/>
    <property type="evidence" value="ECO:0007669"/>
    <property type="project" value="UniProtKB-UniRule"/>
</dbReference>
<dbReference type="GO" id="GO:0005737">
    <property type="term" value="C:cytoplasm"/>
    <property type="evidence" value="ECO:0007669"/>
    <property type="project" value="UniProtKB-SubCell"/>
</dbReference>
<comment type="pathway">
    <text evidence="2 9">Protein modification; protein ubiquitination.</text>
</comment>
<dbReference type="InterPro" id="IPR043472">
    <property type="entry name" value="Macro_dom-like"/>
</dbReference>
<dbReference type="InterPro" id="IPR001841">
    <property type="entry name" value="Znf_RING"/>
</dbReference>
<dbReference type="PANTHER" id="PTHR12622">
    <property type="entry name" value="DELTEX-RELATED"/>
    <property type="match status" value="1"/>
</dbReference>
<sequence length="757" mass="85166">MQHKLWIKTINVKPKEQGAYVAESTTEVAPYSMYKKINVGPPGYKTTHSDSFKDPRRPERREYGSPVDSAQPQSKGFFTERKKIRIQVMKSDITTQQVDAIVNAANGSLKHGGGVARAIADKAGSELQMECARFIKDGNAIPVTGLFVSCGGKLPAKHVIHAVGPRWSRYGEEKKEECARDLRRTVLRCLVEADQRGLRSIAIPSISAAIFAVPLPICTKAYLQAVQTFDIFADIFGRGTLQEIGFVDVTEDMVKSIYRCFYYYWEEEVPVQQAHEDIGFAKEHCRAVKGTRSKDNRSWQEVLERGKHSKTEASSYKRDYSSHKPSESAAQGHQRDESIRPSQPSFAADRYKDYTYSVGRTVLRISCEPALVQMPDLIVVIGDLFRQLHNATGFNPENIPQNLRYPNKKNSFEFLSGINSQPLILKLFIGDSKQESINKAFIDLEEIVTNPGFNLTLIQSVVFTSSTLYSSDDRAGAYPKLDPKLVGAFTRNVYEFLKTCTTSAGTLSATISTGQAAFPVVQKVLDSRQEEAKKSGKGGDSSRKTKSSTEECGVCFDGKYEPHMLTCCHGAICKFCFEKVKSERCPFCRKPFTSMRGNQPEGKMDIRLDRTIRLKGHEKFGSYSIKYTFLSGRQQKDHPEPGKPYDMTVRNAYLPASEEGTRVLRLLRVAFLRRLTFTIGDSHTTGKKGVITWNDIHHKTSLKEGSAHGYPDPDYLSNVTRELADRGVTEASMSEDEKKDASRIYERIKRFDRFLDF</sequence>
<evidence type="ECO:0000256" key="8">
    <source>
        <dbReference type="PROSITE-ProRule" id="PRU00175"/>
    </source>
</evidence>
<dbReference type="EC" id="2.3.2.27" evidence="9"/>
<organism evidence="13 14">
    <name type="scientific">Elysia crispata</name>
    <name type="common">lettuce slug</name>
    <dbReference type="NCBI Taxonomy" id="231223"/>
    <lineage>
        <taxon>Eukaryota</taxon>
        <taxon>Metazoa</taxon>
        <taxon>Spiralia</taxon>
        <taxon>Lophotrochozoa</taxon>
        <taxon>Mollusca</taxon>
        <taxon>Gastropoda</taxon>
        <taxon>Heterobranchia</taxon>
        <taxon>Euthyneura</taxon>
        <taxon>Panpulmonata</taxon>
        <taxon>Sacoglossa</taxon>
        <taxon>Placobranchoidea</taxon>
        <taxon>Plakobranchidae</taxon>
        <taxon>Elysia</taxon>
    </lineage>
</organism>
<comment type="catalytic activity">
    <reaction evidence="1 9">
        <text>S-ubiquitinyl-[E2 ubiquitin-conjugating enzyme]-L-cysteine + [acceptor protein]-L-lysine = [E2 ubiquitin-conjugating enzyme]-L-cysteine + N(6)-ubiquitinyl-[acceptor protein]-L-lysine.</text>
        <dbReference type="EC" id="2.3.2.27"/>
    </reaction>
</comment>
<keyword evidence="4 9" id="KW-0808">Transferase</keyword>
<evidence type="ECO:0000256" key="3">
    <source>
        <dbReference type="ARBA" id="ARBA00009413"/>
    </source>
</evidence>
<dbReference type="Gene3D" id="3.40.220.10">
    <property type="entry name" value="Leucine Aminopeptidase, subunit E, domain 1"/>
    <property type="match status" value="1"/>
</dbReference>
<proteinExistence type="inferred from homology"/>
<dbReference type="CDD" id="cd02907">
    <property type="entry name" value="Macro_Af1521_BAL-like"/>
    <property type="match status" value="1"/>
</dbReference>
<dbReference type="PROSITE" id="PS51154">
    <property type="entry name" value="MACRO"/>
    <property type="match status" value="1"/>
</dbReference>
<keyword evidence="6 8" id="KW-0863">Zinc-finger</keyword>
<feature type="compositionally biased region" description="Basic and acidic residues" evidence="10">
    <location>
        <begin position="47"/>
        <end position="63"/>
    </location>
</feature>
<dbReference type="AlphaFoldDB" id="A0AAE1CXL1"/>
<evidence type="ECO:0000313" key="13">
    <source>
        <dbReference type="EMBL" id="KAK3742264.1"/>
    </source>
</evidence>
<feature type="domain" description="RING-type" evidence="11">
    <location>
        <begin position="552"/>
        <end position="589"/>
    </location>
</feature>
<feature type="region of interest" description="Disordered" evidence="10">
    <location>
        <begin position="297"/>
        <end position="344"/>
    </location>
</feature>
<reference evidence="13" key="1">
    <citation type="journal article" date="2023" name="G3 (Bethesda)">
        <title>A reference genome for the long-term kleptoplast-retaining sea slug Elysia crispata morphotype clarki.</title>
        <authorList>
            <person name="Eastman K.E."/>
            <person name="Pendleton A.L."/>
            <person name="Shaikh M.A."/>
            <person name="Suttiyut T."/>
            <person name="Ogas R."/>
            <person name="Tomko P."/>
            <person name="Gavelis G."/>
            <person name="Widhalm J.R."/>
            <person name="Wisecaver J.H."/>
        </authorList>
    </citation>
    <scope>NUCLEOTIDE SEQUENCE</scope>
    <source>
        <strain evidence="13">ECLA1</strain>
    </source>
</reference>
<comment type="similarity">
    <text evidence="3 9">Belongs to the Deltex family.</text>
</comment>
<evidence type="ECO:0000256" key="1">
    <source>
        <dbReference type="ARBA" id="ARBA00000900"/>
    </source>
</evidence>
<feature type="region of interest" description="Disordered" evidence="10">
    <location>
        <begin position="39"/>
        <end position="76"/>
    </location>
</feature>
<dbReference type="InterPro" id="IPR039399">
    <property type="entry name" value="Deltex_C_sf"/>
</dbReference>
<dbReference type="Gene3D" id="3.30.40.10">
    <property type="entry name" value="Zinc/RING finger domain, C3HC4 (zinc finger)"/>
    <property type="match status" value="1"/>
</dbReference>
<feature type="domain" description="Macro" evidence="12">
    <location>
        <begin position="73"/>
        <end position="240"/>
    </location>
</feature>
<comment type="caution">
    <text evidence="13">The sequence shown here is derived from an EMBL/GenBank/DDBJ whole genome shotgun (WGS) entry which is preliminary data.</text>
</comment>
<evidence type="ECO:0000259" key="12">
    <source>
        <dbReference type="PROSITE" id="PS51154"/>
    </source>
</evidence>
<dbReference type="SUPFAM" id="SSF57850">
    <property type="entry name" value="RING/U-box"/>
    <property type="match status" value="1"/>
</dbReference>